<dbReference type="InterPro" id="IPR010982">
    <property type="entry name" value="Lambda_DNA-bd_dom_sf"/>
</dbReference>
<dbReference type="Proteomes" id="UP000500953">
    <property type="component" value="Chromosome"/>
</dbReference>
<dbReference type="InterPro" id="IPR001387">
    <property type="entry name" value="Cro/C1-type_HTH"/>
</dbReference>
<protein>
    <submittedName>
        <fullName evidence="2">XRE family transcriptional regulator</fullName>
    </submittedName>
</protein>
<accession>A0A6G9Z208</accession>
<evidence type="ECO:0000259" key="1">
    <source>
        <dbReference type="PROSITE" id="PS50943"/>
    </source>
</evidence>
<proteinExistence type="predicted"/>
<gene>
    <name evidence="2" type="ORF">F6W96_15710</name>
</gene>
<feature type="domain" description="HTH cro/C1-type" evidence="1">
    <location>
        <begin position="44"/>
        <end position="78"/>
    </location>
</feature>
<evidence type="ECO:0000313" key="3">
    <source>
        <dbReference type="Proteomes" id="UP000500953"/>
    </source>
</evidence>
<dbReference type="Gene3D" id="1.10.260.40">
    <property type="entry name" value="lambda repressor-like DNA-binding domains"/>
    <property type="match status" value="1"/>
</dbReference>
<name>A0A6G9Z208_9NOCA</name>
<dbReference type="GO" id="GO:0003677">
    <property type="term" value="F:DNA binding"/>
    <property type="evidence" value="ECO:0007669"/>
    <property type="project" value="InterPro"/>
</dbReference>
<dbReference type="PROSITE" id="PS50943">
    <property type="entry name" value="HTH_CROC1"/>
    <property type="match status" value="1"/>
</dbReference>
<organism evidence="2 3">
    <name type="scientific">Nocardia terpenica</name>
    <dbReference type="NCBI Taxonomy" id="455432"/>
    <lineage>
        <taxon>Bacteria</taxon>
        <taxon>Bacillati</taxon>
        <taxon>Actinomycetota</taxon>
        <taxon>Actinomycetes</taxon>
        <taxon>Mycobacteriales</taxon>
        <taxon>Nocardiaceae</taxon>
        <taxon>Nocardia</taxon>
    </lineage>
</organism>
<dbReference type="EMBL" id="CP046173">
    <property type="protein sequence ID" value="QIS19512.1"/>
    <property type="molecule type" value="Genomic_DNA"/>
</dbReference>
<dbReference type="RefSeq" id="WP_167486797.1">
    <property type="nucleotide sequence ID" value="NZ_CP046173.1"/>
</dbReference>
<evidence type="ECO:0000313" key="2">
    <source>
        <dbReference type="EMBL" id="QIS19512.1"/>
    </source>
</evidence>
<reference evidence="2 3" key="1">
    <citation type="journal article" date="2019" name="ACS Chem. Biol.">
        <title>Identification and Mobilization of a Cryptic Antibiotic Biosynthesis Gene Locus from a Human-Pathogenic Nocardia Isolate.</title>
        <authorList>
            <person name="Herisse M."/>
            <person name="Ishida K."/>
            <person name="Porter J.L."/>
            <person name="Howden B."/>
            <person name="Hertweck C."/>
            <person name="Stinear T.P."/>
            <person name="Pidot S.J."/>
        </authorList>
    </citation>
    <scope>NUCLEOTIDE SEQUENCE [LARGE SCALE GENOMIC DNA]</scope>
    <source>
        <strain evidence="2 3">AUSMDU00012715</strain>
    </source>
</reference>
<dbReference type="AlphaFoldDB" id="A0A6G9Z208"/>
<sequence length="134" mass="15247">MDETTPSLASKIEKLFKTVQPLGREYSNEEVAKGCSELGGGTFSKTYVWQLRTGQRDNPTKRHLEALAAFFRVPAAYFFDDETSERVDTQLALVAALRNSDIRNIALRALELDDPGRQSVSRIIEEITRMHMRR</sequence>